<sequence length="202" mass="23557">MKDITINSILDSMGADSAYLTDMWENCLDEKRKRYARNKFSLVLDKMEKLGYLKKQGYKSEITYTKLQFQDTADHIGFINNVIFTNESLITKSLKKLDSKKIFIDISKDLNSQKLNKLILKDYDLLINSITNMLELSSSIMLTVENTKNIELKKELKNSFKQIKEFLDESNEILMKFRGSNERIVLQRILNNRIPKPGCIKI</sequence>
<reference evidence="1 2" key="1">
    <citation type="journal article" date="2017" name="Environ. Microbiol.">
        <title>Genome and epigenome of a novel marine Thaumarchaeota strain suggest viral infection, phosphorothioation DNA modification and multiple restriction systems.</title>
        <authorList>
            <person name="Ahlgren N.A."/>
            <person name="Chen Y."/>
            <person name="Needham D.M."/>
            <person name="Parada A.E."/>
            <person name="Sachdeva R."/>
            <person name="Trinh V."/>
            <person name="Chen T."/>
            <person name="Fuhrman J.A."/>
        </authorList>
    </citation>
    <scope>NUCLEOTIDE SEQUENCE [LARGE SCALE GENOMIC DNA]</scope>
    <source>
        <strain evidence="1 2">SPOT01</strain>
    </source>
</reference>
<dbReference type="RefSeq" id="WP_086907600.1">
    <property type="nucleotide sequence ID" value="NZ_CP021324.1"/>
</dbReference>
<keyword evidence="2" id="KW-1185">Reference proteome</keyword>
<proteinExistence type="predicted"/>
<dbReference type="GeneID" id="32901353"/>
<dbReference type="Proteomes" id="UP000249949">
    <property type="component" value="Chromosome"/>
</dbReference>
<dbReference type="EMBL" id="CP021324">
    <property type="protein sequence ID" value="ARS64511.1"/>
    <property type="molecule type" value="Genomic_DNA"/>
</dbReference>
<evidence type="ECO:0000313" key="2">
    <source>
        <dbReference type="Proteomes" id="UP000249949"/>
    </source>
</evidence>
<accession>A0A2Z2HKD2</accession>
<dbReference type="OrthoDB" id="2626at2157"/>
<dbReference type="KEGG" id="nct:NMSP_0892"/>
<evidence type="ECO:0000313" key="1">
    <source>
        <dbReference type="EMBL" id="ARS64511.1"/>
    </source>
</evidence>
<gene>
    <name evidence="1" type="ORF">NMSP_0892</name>
</gene>
<name>A0A2Z2HKD2_9ARCH</name>
<dbReference type="AlphaFoldDB" id="A0A2Z2HKD2"/>
<protein>
    <submittedName>
        <fullName evidence="1">Uncharacterized protein</fullName>
    </submittedName>
</protein>
<organism evidence="1 2">
    <name type="scientific">Candidatus Nitrosomarinus catalinensis</name>
    <dbReference type="NCBI Taxonomy" id="1898749"/>
    <lineage>
        <taxon>Archaea</taxon>
        <taxon>Nitrososphaerota</taxon>
        <taxon>Nitrososphaeria</taxon>
        <taxon>Nitrosopumilales</taxon>
        <taxon>Nitrosopumilaceae</taxon>
        <taxon>Candidatus Nitrosomarinus</taxon>
    </lineage>
</organism>